<name>A0AAU7JSE3_9MICO</name>
<evidence type="ECO:0000313" key="1">
    <source>
        <dbReference type="EMBL" id="XBO42819.1"/>
    </source>
</evidence>
<proteinExistence type="predicted"/>
<protein>
    <recommendedName>
        <fullName evidence="2">PKD domain-containing protein</fullName>
    </recommendedName>
</protein>
<evidence type="ECO:0008006" key="2">
    <source>
        <dbReference type="Google" id="ProtNLM"/>
    </source>
</evidence>
<dbReference type="AlphaFoldDB" id="A0AAU7JSE3"/>
<organism evidence="1">
    <name type="scientific">Pedococcus sp. KACC 23699</name>
    <dbReference type="NCBI Taxonomy" id="3149228"/>
    <lineage>
        <taxon>Bacteria</taxon>
        <taxon>Bacillati</taxon>
        <taxon>Actinomycetota</taxon>
        <taxon>Actinomycetes</taxon>
        <taxon>Micrococcales</taxon>
        <taxon>Intrasporangiaceae</taxon>
        <taxon>Pedococcus</taxon>
    </lineage>
</organism>
<dbReference type="EMBL" id="CP157483">
    <property type="protein sequence ID" value="XBO42819.1"/>
    <property type="molecule type" value="Genomic_DNA"/>
</dbReference>
<reference evidence="1" key="1">
    <citation type="submission" date="2024-05" db="EMBL/GenBank/DDBJ databases">
        <authorList>
            <person name="Kim S."/>
            <person name="Heo J."/>
            <person name="Choi H."/>
            <person name="Choi Y."/>
            <person name="Kwon S.-W."/>
            <person name="Kim Y."/>
        </authorList>
    </citation>
    <scope>NUCLEOTIDE SEQUENCE</scope>
    <source>
        <strain evidence="1">KACC 23699</strain>
    </source>
</reference>
<accession>A0AAU7JSE3</accession>
<gene>
    <name evidence="1" type="ORF">ABEG17_14755</name>
</gene>
<dbReference type="RefSeq" id="WP_406830238.1">
    <property type="nucleotide sequence ID" value="NZ_CP157483.1"/>
</dbReference>
<sequence>MYRVVLACKPARNSDTVAGEATNCSYAMTACSFRNPPSDEIFYWVQSRPRAATNAPWTTVDSLCGLDDAPPGVPAPPAIPTMGQIQTAFKQLPFSKPRVTIQPAGNVTLVNLPTYYRATWPDDDGLQPGEVSTPVKLLSWSVEFKIAPRSYQFHYGDGSTSGAVTDAGGVYPDGKIRHTYSKTHEAAKVTVDSRLTGQYRVNGGPWTDINAVADLQNEPVTTVQVREAEARLVDH</sequence>
<dbReference type="PROSITE" id="PS51257">
    <property type="entry name" value="PROKAR_LIPOPROTEIN"/>
    <property type="match status" value="1"/>
</dbReference>